<dbReference type="Proteomes" id="UP000005225">
    <property type="component" value="Unassembled WGS sequence"/>
</dbReference>
<dbReference type="GO" id="GO:0005794">
    <property type="term" value="C:Golgi apparatus"/>
    <property type="evidence" value="ECO:0007669"/>
    <property type="project" value="TreeGrafter"/>
</dbReference>
<dbReference type="HOGENOM" id="CLU_003474_2_1_1"/>
<accession>H0XHH5</accession>
<dbReference type="AlphaFoldDB" id="H0XHH5"/>
<dbReference type="InterPro" id="IPR045206">
    <property type="entry name" value="Maestro_heat-like_prot"/>
</dbReference>
<dbReference type="InterPro" id="IPR048465">
    <property type="entry name" value="Maestro-like_HEAT"/>
</dbReference>
<sequence>SAHVDVRASRRLDQPVQWPLWLMEPNLGHMEPWLESEKSHERQRVVRSIFLLLQFVVESQMLTEEATPSMLGHQIGLLMLLWWDEDEATRSHSHQCVYFLLQLLVQQRGFSRGAPTRACQELSWASTSPQGPPTGRGYDRIGDPLVQKESPGNPSRELLILAPLAQAFEENLTVAQHTQLVLTLLHSLSGHSHLPCNLAAEFLLLIFTDPGIKPEQVAEVLQGLFEELPGIAFRSVYQTIMKALTALGTQHSQETVEVVLSLCHPSERLTLPLWKALAANPKLAQEVVTLLYTKLKLRPPQQLIRPSQQAHLISLLALGTIYELLYTQEYKPTVRWAFSGILMGLLTQLHYLFELGMVEGLSDYQDDILDTQPVGPCRTCLEALKGLFWTTDYWQVFAHLKLLKGWELFEHMETYTEGVTLLARAMAYYDCELKSVMAQATISLKSTEERDNIVAILIITEFLNSPVISQFASRRTMSNSLSLGLRNPNELVQALSLKGFSSTLINPKKERAEVRGGAIFLFGDVMYSGGKKFQQPLKTLAFHALVPLLFHLVDPSPDVITKSKLTFLRCAILLQWEFCRELFSKLAWGCGLTAESHHLWLGIVTAEACTLNPYPRS</sequence>
<dbReference type="Ensembl" id="ENSOGAT00000032334.1">
    <property type="protein sequence ID" value="ENSOGAP00000015565.1"/>
    <property type="gene ID" value="ENSOGAG00000032183.1"/>
</dbReference>
<dbReference type="SUPFAM" id="SSF48371">
    <property type="entry name" value="ARM repeat"/>
    <property type="match status" value="1"/>
</dbReference>
<evidence type="ECO:0000256" key="2">
    <source>
        <dbReference type="SAM" id="MobiDB-lite"/>
    </source>
</evidence>
<dbReference type="Pfam" id="PF23227">
    <property type="entry name" value="HEAT_MROH2B_C"/>
    <property type="match status" value="1"/>
</dbReference>
<evidence type="ECO:0000313" key="6">
    <source>
        <dbReference type="Proteomes" id="UP000005225"/>
    </source>
</evidence>
<dbReference type="OMA" id="LLYTQEY"/>
<reference evidence="6" key="1">
    <citation type="submission" date="2011-03" db="EMBL/GenBank/DDBJ databases">
        <title>Version 3 of the genome sequence of Otolemur garnettii (Bushbaby).</title>
        <authorList>
            <consortium name="The Broad Institute Genome Sequencing Platform"/>
            <person name="Di Palma F."/>
            <person name="Johnson J."/>
            <person name="Lander E.S."/>
            <person name="Lindblad-Toh K."/>
            <person name="Jaffe D.B."/>
            <person name="Gnerre S."/>
            <person name="MacCallum I."/>
            <person name="Przybylski D."/>
            <person name="Ribeiro F.J."/>
            <person name="Burton J.N."/>
            <person name="Walker B.J."/>
            <person name="Sharpe T."/>
            <person name="Hall G."/>
        </authorList>
    </citation>
    <scope>NUCLEOTIDE SEQUENCE [LARGE SCALE GENOMIC DNA]</scope>
</reference>
<reference evidence="5" key="3">
    <citation type="submission" date="2025-09" db="UniProtKB">
        <authorList>
            <consortium name="Ensembl"/>
        </authorList>
    </citation>
    <scope>IDENTIFICATION</scope>
</reference>
<dbReference type="EMBL" id="AAQR03184588">
    <property type="status" value="NOT_ANNOTATED_CDS"/>
    <property type="molecule type" value="Genomic_DNA"/>
</dbReference>
<evidence type="ECO:0000313" key="5">
    <source>
        <dbReference type="Ensembl" id="ENSOGAP00000015565.1"/>
    </source>
</evidence>
<dbReference type="PANTHER" id="PTHR23120">
    <property type="entry name" value="MAESTRO-RELATED HEAT DOMAIN-CONTAINING"/>
    <property type="match status" value="1"/>
</dbReference>
<dbReference type="PANTHER" id="PTHR23120:SF3">
    <property type="entry name" value="MAESTRO HEAT-LIKE REPEAT FAMILY MEMBER 4"/>
    <property type="match status" value="1"/>
</dbReference>
<dbReference type="InParanoid" id="H0XHH5"/>
<keyword evidence="6" id="KW-1185">Reference proteome</keyword>
<feature type="domain" description="Maestro-like HEAT-repeats" evidence="3">
    <location>
        <begin position="40"/>
        <end position="287"/>
    </location>
</feature>
<evidence type="ECO:0000259" key="3">
    <source>
        <dbReference type="Pfam" id="PF21047"/>
    </source>
</evidence>
<protein>
    <recommendedName>
        <fullName evidence="7">Maestro heat like repeat family member 5 (gene/pseudogene)</fullName>
    </recommendedName>
</protein>
<organism evidence="5 6">
    <name type="scientific">Otolemur garnettii</name>
    <name type="common">Small-eared galago</name>
    <name type="synonym">Garnett's greater bushbaby</name>
    <dbReference type="NCBI Taxonomy" id="30611"/>
    <lineage>
        <taxon>Eukaryota</taxon>
        <taxon>Metazoa</taxon>
        <taxon>Chordata</taxon>
        <taxon>Craniata</taxon>
        <taxon>Vertebrata</taxon>
        <taxon>Euteleostomi</taxon>
        <taxon>Mammalia</taxon>
        <taxon>Eutheria</taxon>
        <taxon>Euarchontoglires</taxon>
        <taxon>Primates</taxon>
        <taxon>Strepsirrhini</taxon>
        <taxon>Lorisiformes</taxon>
        <taxon>Galagidae</taxon>
        <taxon>Otolemur</taxon>
    </lineage>
</organism>
<reference evidence="5" key="2">
    <citation type="submission" date="2025-08" db="UniProtKB">
        <authorList>
            <consortium name="Ensembl"/>
        </authorList>
    </citation>
    <scope>IDENTIFICATION</scope>
</reference>
<dbReference type="Pfam" id="PF21047">
    <property type="entry name" value="HEAT_Maestro"/>
    <property type="match status" value="1"/>
</dbReference>
<dbReference type="GeneTree" id="ENSGT00940000163743"/>
<name>H0XHH5_OTOGA</name>
<keyword evidence="1" id="KW-0677">Repeat</keyword>
<dbReference type="InterPro" id="IPR016024">
    <property type="entry name" value="ARM-type_fold"/>
</dbReference>
<dbReference type="eggNOG" id="KOG2032">
    <property type="taxonomic scope" value="Eukaryota"/>
</dbReference>
<proteinExistence type="predicted"/>
<evidence type="ECO:0000256" key="1">
    <source>
        <dbReference type="ARBA" id="ARBA00022737"/>
    </source>
</evidence>
<evidence type="ECO:0008006" key="7">
    <source>
        <dbReference type="Google" id="ProtNLM"/>
    </source>
</evidence>
<feature type="region of interest" description="Disordered" evidence="2">
    <location>
        <begin position="122"/>
        <end position="151"/>
    </location>
</feature>
<feature type="domain" description="Maestro/Maestro-like HEAT-repeats" evidence="4">
    <location>
        <begin position="509"/>
        <end position="599"/>
    </location>
</feature>
<evidence type="ECO:0000259" key="4">
    <source>
        <dbReference type="Pfam" id="PF23227"/>
    </source>
</evidence>
<dbReference type="InterPro" id="IPR055406">
    <property type="entry name" value="HEAT_Maestro"/>
</dbReference>